<comment type="caution">
    <text evidence="3">The sequence shown here is derived from an EMBL/GenBank/DDBJ whole genome shotgun (WGS) entry which is preliminary data.</text>
</comment>
<dbReference type="PANTHER" id="PTHR34589:SF2">
    <property type="entry name" value="ZINC FINGER TRANSLOCATION-ASSOCIATED PROTEIN"/>
    <property type="match status" value="1"/>
</dbReference>
<feature type="compositionally biased region" description="Polar residues" evidence="1">
    <location>
        <begin position="709"/>
        <end position="724"/>
    </location>
</feature>
<feature type="compositionally biased region" description="Basic and acidic residues" evidence="1">
    <location>
        <begin position="1056"/>
        <end position="1065"/>
    </location>
</feature>
<evidence type="ECO:0000259" key="2">
    <source>
        <dbReference type="Pfam" id="PF18658"/>
    </source>
</evidence>
<gene>
    <name evidence="3" type="ORF">MMEN_LOCUS13220</name>
</gene>
<reference evidence="3" key="1">
    <citation type="submission" date="2021-05" db="EMBL/GenBank/DDBJ databases">
        <authorList>
            <person name="Tigano A."/>
        </authorList>
    </citation>
    <scope>NUCLEOTIDE SEQUENCE</scope>
</reference>
<dbReference type="OrthoDB" id="8962639at2759"/>
<feature type="compositionally biased region" description="Basic and acidic residues" evidence="1">
    <location>
        <begin position="265"/>
        <end position="275"/>
    </location>
</feature>
<evidence type="ECO:0000313" key="4">
    <source>
        <dbReference type="Proteomes" id="UP000677803"/>
    </source>
</evidence>
<feature type="compositionally biased region" description="Basic residues" evidence="1">
    <location>
        <begin position="35"/>
        <end position="46"/>
    </location>
</feature>
<feature type="region of interest" description="Disordered" evidence="1">
    <location>
        <begin position="904"/>
        <end position="931"/>
    </location>
</feature>
<dbReference type="EMBL" id="CAJRST010014446">
    <property type="protein sequence ID" value="CAG5929597.1"/>
    <property type="molecule type" value="Genomic_DNA"/>
</dbReference>
<evidence type="ECO:0000313" key="3">
    <source>
        <dbReference type="EMBL" id="CAG5929597.1"/>
    </source>
</evidence>
<feature type="region of interest" description="Disordered" evidence="1">
    <location>
        <begin position="868"/>
        <end position="889"/>
    </location>
</feature>
<dbReference type="PANTHER" id="PTHR34589">
    <property type="entry name" value="SIMILAR TO RIKEN CDNA 2700081O15"/>
    <property type="match status" value="1"/>
</dbReference>
<feature type="compositionally biased region" description="Polar residues" evidence="1">
    <location>
        <begin position="66"/>
        <end position="76"/>
    </location>
</feature>
<feature type="region of interest" description="Disordered" evidence="1">
    <location>
        <begin position="1"/>
        <end position="76"/>
    </location>
</feature>
<keyword evidence="4" id="KW-1185">Reference proteome</keyword>
<feature type="region of interest" description="Disordered" evidence="1">
    <location>
        <begin position="1056"/>
        <end position="1163"/>
    </location>
</feature>
<feature type="compositionally biased region" description="Basic and acidic residues" evidence="1">
    <location>
        <begin position="918"/>
        <end position="931"/>
    </location>
</feature>
<feature type="compositionally biased region" description="Polar residues" evidence="1">
    <location>
        <begin position="1070"/>
        <end position="1097"/>
    </location>
</feature>
<dbReference type="InterPro" id="IPR040647">
    <property type="entry name" value="SPIN-DOC_Znf-C2H2"/>
</dbReference>
<feature type="compositionally biased region" description="Basic residues" evidence="1">
    <location>
        <begin position="684"/>
        <end position="693"/>
    </location>
</feature>
<feature type="region of interest" description="Disordered" evidence="1">
    <location>
        <begin position="248"/>
        <end position="279"/>
    </location>
</feature>
<feature type="compositionally biased region" description="Polar residues" evidence="1">
    <location>
        <begin position="1125"/>
        <end position="1134"/>
    </location>
</feature>
<dbReference type="GO" id="GO:0045892">
    <property type="term" value="P:negative regulation of DNA-templated transcription"/>
    <property type="evidence" value="ECO:0007669"/>
    <property type="project" value="TreeGrafter"/>
</dbReference>
<feature type="domain" description="SPIN-DOC-like zinc-finger" evidence="2">
    <location>
        <begin position="1279"/>
        <end position="1339"/>
    </location>
</feature>
<feature type="compositionally biased region" description="Polar residues" evidence="1">
    <location>
        <begin position="303"/>
        <end position="320"/>
    </location>
</feature>
<feature type="compositionally biased region" description="Polar residues" evidence="1">
    <location>
        <begin position="1193"/>
        <end position="1214"/>
    </location>
</feature>
<name>A0A8S4BCG8_9TELE</name>
<accession>A0A8S4BCG8</accession>
<dbReference type="Pfam" id="PF18658">
    <property type="entry name" value="zf-C2H2_12"/>
    <property type="match status" value="1"/>
</dbReference>
<feature type="region of interest" description="Disordered" evidence="1">
    <location>
        <begin position="684"/>
        <end position="729"/>
    </location>
</feature>
<dbReference type="Proteomes" id="UP000677803">
    <property type="component" value="Unassembled WGS sequence"/>
</dbReference>
<feature type="region of interest" description="Disordered" evidence="1">
    <location>
        <begin position="1177"/>
        <end position="1241"/>
    </location>
</feature>
<dbReference type="InterPro" id="IPR052675">
    <property type="entry name" value="ZnF_transloc-Spindlin_int"/>
</dbReference>
<sequence length="1342" mass="147768">MPATKANAGSASQRYRPASEFDDATLAQKREYWRNKKREQRARLSKQRGTPTHCSRRGQLPRLNASGGNPTFSESPAVLSTLSQTKPDSDGVGSQRGHIVGHVSLENDDNQKEEWHQTLRVDKVLDLPQLIGSKEAEGSTATVRKASPRTVRKVVTAASFNGTQRNFSFSVPPVPVTRISNGSSTKTEPQPCMSMQSTTFSQTLSNSQGALENTDVSLVFPFVSVKTEGDTMNPMPQSGAKCAAAITQSTKGAGGAQPSLESDEEKAARRREQWRIKKREQRAKLAARIAKARDRMQAGDLSFQRQTAQKPVPASSSPLLQFQFSPRGKTPFPSIQRDAGKLQRGAARTFAKLQTDPIHVQRSDGKKRLQKDLAFDVGFVKKPAESQRKVHACTHYYTVTRGIARYKTPRQKIIEMQRNFLIQRNLRCKPPPMTSMLFTEGMPKSAPHDTPEQIIAKRREYWRTKKREQRAKLSMEMKVRLKERDSLMRRAKRYNQIVEEIREAKARNHSSESGLTHSSESFGGFIKEDGTLTANVPQCPNGQSPAGDKPEKKLQVVPKNIPIRINQLSPPLRPSQAKASFPQAVHLVKKPQRLMPAKPQTQFEIATIPNSQSLAAQGVGQLTLTHHQNASPTGPPAGSDPGGCVMKMVISSRAPPSPLPPLDPGLTEEERMAKKREYWRIKKREQRAARAVRLKPASAALDRRRAQRQELTTTSTDGTGNAQPLSIDGVSLTPHTSEIKQEAEAVAAADLNSSPPDINPPASPAGQQELDTSAGPDCQATTLLAVASMKKLLEESLSTVTECKSVQTDIKTEARESAPEQDAKPSLSRLFFEKDDMAPIAADLTLQIKSWRPDGDVLTQLKDSSEMIETGPDSATCSETGPSDCEPSGQQPLAFSFSVEAFDGRTSPRRPQRFNSKTNEHSPEPPKLHHIPDAAAGRAHVQQQLWAELTAAEGPAPGTGAAAAEQGGLTSLQRKREYWKLMKRQQRARLKANQRARQGGCSSRLISRDIQMPGLIINAVKAVGQTKPAPKPKRPVPSVGHIAGVLLVHRTSRNAERPLAIREDSGVSGGSSQKATAFTRLSGSPQRSQERNSQSTEVDPAPPLRTLKPPDNPLSNINLRAVQFPAQSPNSTLSPVEIPQTPAPSSAVSTLVPPKPVPGESEEDFLRRKREYWRIKKKEQRARKATRDKGMSPRTTSRNWNSISPSQNLQTQAKAEQGCDQWANSPEESEQLRSMPVEPDAEPFEFSDHVAPIEDDSELLFDHYEDGGVEEGALPGGVWRSHYLMDYDPLHQLLVCTVCGELQYAHSPEGAAAHIQEAHPHSAALEPADRQRILEAWDEQDY</sequence>
<evidence type="ECO:0000256" key="1">
    <source>
        <dbReference type="SAM" id="MobiDB-lite"/>
    </source>
</evidence>
<feature type="region of interest" description="Disordered" evidence="1">
    <location>
        <begin position="747"/>
        <end position="775"/>
    </location>
</feature>
<feature type="region of interest" description="Disordered" evidence="1">
    <location>
        <begin position="296"/>
        <end position="320"/>
    </location>
</feature>
<proteinExistence type="predicted"/>
<organism evidence="3 4">
    <name type="scientific">Menidia menidia</name>
    <name type="common">Atlantic silverside</name>
    <dbReference type="NCBI Taxonomy" id="238744"/>
    <lineage>
        <taxon>Eukaryota</taxon>
        <taxon>Metazoa</taxon>
        <taxon>Chordata</taxon>
        <taxon>Craniata</taxon>
        <taxon>Vertebrata</taxon>
        <taxon>Euteleostomi</taxon>
        <taxon>Actinopterygii</taxon>
        <taxon>Neopterygii</taxon>
        <taxon>Teleostei</taxon>
        <taxon>Neoteleostei</taxon>
        <taxon>Acanthomorphata</taxon>
        <taxon>Ovalentaria</taxon>
        <taxon>Atherinomorphae</taxon>
        <taxon>Atheriniformes</taxon>
        <taxon>Atherinopsidae</taxon>
        <taxon>Menidiinae</taxon>
        <taxon>Menidia</taxon>
    </lineage>
</organism>
<protein>
    <submittedName>
        <fullName evidence="3">(Atlantic silverside) hypothetical protein</fullName>
    </submittedName>
</protein>